<evidence type="ECO:0000256" key="1">
    <source>
        <dbReference type="ARBA" id="ARBA00006672"/>
    </source>
</evidence>
<name>A0A815PFF0_9BILA</name>
<dbReference type="InterPro" id="IPR050784">
    <property type="entry name" value="IAP"/>
</dbReference>
<keyword evidence="4" id="KW-0862">Zinc</keyword>
<gene>
    <name evidence="7" type="ORF">VCS650_LOCUS39331</name>
</gene>
<proteinExistence type="inferred from homology"/>
<dbReference type="PROSITE" id="PS50089">
    <property type="entry name" value="ZF_RING_2"/>
    <property type="match status" value="1"/>
</dbReference>
<evidence type="ECO:0000259" key="6">
    <source>
        <dbReference type="PROSITE" id="PS50089"/>
    </source>
</evidence>
<keyword evidence="3 5" id="KW-0863">Zinc-finger</keyword>
<dbReference type="CDD" id="cd00022">
    <property type="entry name" value="BIR"/>
    <property type="match status" value="2"/>
</dbReference>
<organism evidence="7 8">
    <name type="scientific">Adineta steineri</name>
    <dbReference type="NCBI Taxonomy" id="433720"/>
    <lineage>
        <taxon>Eukaryota</taxon>
        <taxon>Metazoa</taxon>
        <taxon>Spiralia</taxon>
        <taxon>Gnathifera</taxon>
        <taxon>Rotifera</taxon>
        <taxon>Eurotatoria</taxon>
        <taxon>Bdelloidea</taxon>
        <taxon>Adinetida</taxon>
        <taxon>Adinetidae</taxon>
        <taxon>Adineta</taxon>
    </lineage>
</organism>
<dbReference type="SMART" id="SM00238">
    <property type="entry name" value="BIR"/>
    <property type="match status" value="2"/>
</dbReference>
<dbReference type="Gene3D" id="3.30.40.10">
    <property type="entry name" value="Zinc/RING finger domain, C3HC4 (zinc finger)"/>
    <property type="match status" value="1"/>
</dbReference>
<evidence type="ECO:0000313" key="8">
    <source>
        <dbReference type="Proteomes" id="UP000663891"/>
    </source>
</evidence>
<evidence type="ECO:0000256" key="2">
    <source>
        <dbReference type="ARBA" id="ARBA00022723"/>
    </source>
</evidence>
<dbReference type="GO" id="GO:0005634">
    <property type="term" value="C:nucleus"/>
    <property type="evidence" value="ECO:0007669"/>
    <property type="project" value="TreeGrafter"/>
</dbReference>
<dbReference type="InterPro" id="IPR001841">
    <property type="entry name" value="Znf_RING"/>
</dbReference>
<dbReference type="OrthoDB" id="774873at2759"/>
<dbReference type="FunFam" id="1.10.1170.10:FF:000002">
    <property type="entry name" value="Baculoviral IAP repeat containing 7"/>
    <property type="match status" value="1"/>
</dbReference>
<keyword evidence="2" id="KW-0479">Metal-binding</keyword>
<dbReference type="Pfam" id="PF00653">
    <property type="entry name" value="BIR"/>
    <property type="match status" value="2"/>
</dbReference>
<dbReference type="Gene3D" id="1.10.1170.10">
    <property type="entry name" value="Inhibitor Of Apoptosis Protein (2mihbC-IAP-1), Chain A"/>
    <property type="match status" value="2"/>
</dbReference>
<comment type="caution">
    <text evidence="7">The sequence shown here is derived from an EMBL/GenBank/DDBJ whole genome shotgun (WGS) entry which is preliminary data.</text>
</comment>
<dbReference type="PANTHER" id="PTHR10044">
    <property type="entry name" value="INHIBITOR OF APOPTOSIS"/>
    <property type="match status" value="1"/>
</dbReference>
<dbReference type="InterPro" id="IPR001370">
    <property type="entry name" value="BIR_rpt"/>
</dbReference>
<reference evidence="7" key="1">
    <citation type="submission" date="2021-02" db="EMBL/GenBank/DDBJ databases">
        <authorList>
            <person name="Nowell W R."/>
        </authorList>
    </citation>
    <scope>NUCLEOTIDE SEQUENCE</scope>
</reference>
<dbReference type="InterPro" id="IPR013083">
    <property type="entry name" value="Znf_RING/FYVE/PHD"/>
</dbReference>
<evidence type="ECO:0000256" key="4">
    <source>
        <dbReference type="ARBA" id="ARBA00022833"/>
    </source>
</evidence>
<feature type="domain" description="RING-type" evidence="6">
    <location>
        <begin position="343"/>
        <end position="378"/>
    </location>
</feature>
<accession>A0A815PFF0</accession>
<dbReference type="PROSITE" id="PS50143">
    <property type="entry name" value="BIR_REPEAT_2"/>
    <property type="match status" value="2"/>
</dbReference>
<protein>
    <recommendedName>
        <fullName evidence="6">RING-type domain-containing protein</fullName>
    </recommendedName>
</protein>
<sequence length="389" mass="44646">MCGHTDQSVHERCSAIIKRVRTQTETCDELSLEKKEAIIQPSKRRFSFKEVDSIKTARTKSFINWPHSTPSRESMASNGWFSCNINDRVICIYCNTICQRWTSNDDPQEVHQRLAPQCAFVLSLSSSSSKPKPLVMDQNVGEPFKPHHASMCEISRRLQTFNNPSWTQSSPTADDLAHAGFFYSGSENTVTCFYCNGSLHKWSEKDSPKIEHCRWFPNCIYARHFCGDPLYFRIQMKKSQLTKKNDEIDQNTLVRLVNARLDLPRVQQLRTQYDLAIIRRVLEDQLKNNHNDSESDNDLAMSCFVLKKQIDTLQGNPERIIIPSKNQMSMSTSNSSSRKSDECLICLTEERQIACMPCGHFCACVSCGYSLRSCPVCRENIQSFVRIYC</sequence>
<dbReference type="Pfam" id="PF13920">
    <property type="entry name" value="zf-C3HC4_3"/>
    <property type="match status" value="1"/>
</dbReference>
<comment type="similarity">
    <text evidence="1">Belongs to the IAP family.</text>
</comment>
<evidence type="ECO:0000313" key="7">
    <source>
        <dbReference type="EMBL" id="CAF1448540.1"/>
    </source>
</evidence>
<dbReference type="SUPFAM" id="SSF57924">
    <property type="entry name" value="Inhibitor of apoptosis (IAP) repeat"/>
    <property type="match status" value="2"/>
</dbReference>
<dbReference type="Proteomes" id="UP000663891">
    <property type="component" value="Unassembled WGS sequence"/>
</dbReference>
<dbReference type="PANTHER" id="PTHR10044:SF139">
    <property type="entry name" value="DEATH-ASSOCIATED INHIBITOR OF APOPTOSIS 2"/>
    <property type="match status" value="1"/>
</dbReference>
<dbReference type="GO" id="GO:0005737">
    <property type="term" value="C:cytoplasm"/>
    <property type="evidence" value="ECO:0007669"/>
    <property type="project" value="TreeGrafter"/>
</dbReference>
<dbReference type="AlphaFoldDB" id="A0A815PFF0"/>
<dbReference type="GO" id="GO:0008270">
    <property type="term" value="F:zinc ion binding"/>
    <property type="evidence" value="ECO:0007669"/>
    <property type="project" value="UniProtKB-KW"/>
</dbReference>
<evidence type="ECO:0000256" key="5">
    <source>
        <dbReference type="PROSITE-ProRule" id="PRU00175"/>
    </source>
</evidence>
<dbReference type="EMBL" id="CAJNON010001287">
    <property type="protein sequence ID" value="CAF1448540.1"/>
    <property type="molecule type" value="Genomic_DNA"/>
</dbReference>
<evidence type="ECO:0000256" key="3">
    <source>
        <dbReference type="ARBA" id="ARBA00022771"/>
    </source>
</evidence>